<protein>
    <submittedName>
        <fullName evidence="1">Uncharacterized protein</fullName>
    </submittedName>
</protein>
<dbReference type="Pfam" id="PF20420">
    <property type="entry name" value="DUF6702"/>
    <property type="match status" value="1"/>
</dbReference>
<gene>
    <name evidence="1" type="ORF">EGI31_18030</name>
</gene>
<reference evidence="1 2" key="1">
    <citation type="submission" date="2018-11" db="EMBL/GenBank/DDBJ databases">
        <title>Novel bacteria species description.</title>
        <authorList>
            <person name="Han J.-H."/>
        </authorList>
    </citation>
    <scope>NUCLEOTIDE SEQUENCE [LARGE SCALE GENOMIC DNA]</scope>
    <source>
        <strain evidence="1 2">KCTC23259</strain>
    </source>
</reference>
<keyword evidence="2" id="KW-1185">Reference proteome</keyword>
<evidence type="ECO:0000313" key="2">
    <source>
        <dbReference type="Proteomes" id="UP001204144"/>
    </source>
</evidence>
<evidence type="ECO:0000313" key="1">
    <source>
        <dbReference type="EMBL" id="MCP9764842.1"/>
    </source>
</evidence>
<dbReference type="AlphaFoldDB" id="A0AAE3KTT9"/>
<proteinExistence type="predicted"/>
<dbReference type="InterPro" id="IPR046525">
    <property type="entry name" value="DUF6702"/>
</dbReference>
<comment type="caution">
    <text evidence="1">The sequence shown here is derived from an EMBL/GenBank/DDBJ whole genome shotgun (WGS) entry which is preliminary data.</text>
</comment>
<dbReference type="Proteomes" id="UP001204144">
    <property type="component" value="Unassembled WGS sequence"/>
</dbReference>
<sequence length="163" mass="19070">MLRILLLVCFLNTNWSPKHDFHTSLTEINYNPKSGSLELSVRVFTDDLELTLTNFNKGKLVKIEDPENVVDPLIEQYLRKNLALVSPDKDVKFGKFYGKEKEANATWLYLEIFDCKNIKNYTIYNNIMQEMFSDQTNLVNIIFGSDKRTIVFDSKTRISTWPF</sequence>
<dbReference type="EMBL" id="RJUF01000177">
    <property type="protein sequence ID" value="MCP9764842.1"/>
    <property type="molecule type" value="Genomic_DNA"/>
</dbReference>
<name>A0AAE3KTT9_9BACT</name>
<accession>A0AAE3KTT9</accession>
<organism evidence="1 2">
    <name type="scientific">Lacihabitans soyangensis</name>
    <dbReference type="NCBI Taxonomy" id="869394"/>
    <lineage>
        <taxon>Bacteria</taxon>
        <taxon>Pseudomonadati</taxon>
        <taxon>Bacteroidota</taxon>
        <taxon>Cytophagia</taxon>
        <taxon>Cytophagales</taxon>
        <taxon>Leadbetterellaceae</taxon>
        <taxon>Lacihabitans</taxon>
    </lineage>
</organism>
<dbReference type="RefSeq" id="WP_255038529.1">
    <property type="nucleotide sequence ID" value="NZ_RJUF01000177.1"/>
</dbReference>